<feature type="compositionally biased region" description="Low complexity" evidence="3">
    <location>
        <begin position="139"/>
        <end position="162"/>
    </location>
</feature>
<feature type="region of interest" description="Disordered" evidence="3">
    <location>
        <begin position="112"/>
        <end position="188"/>
    </location>
</feature>
<dbReference type="InterPro" id="IPR050625">
    <property type="entry name" value="ParA/MinD_ATPase"/>
</dbReference>
<gene>
    <name evidence="5" type="ORF">EAE32_05460</name>
</gene>
<protein>
    <recommendedName>
        <fullName evidence="4">AAA+ ATPase domain-containing protein</fullName>
    </recommendedName>
</protein>
<organism evidence="5 6">
    <name type="scientific">Kocuria tytonicola</name>
    <dbReference type="NCBI Taxonomy" id="2055946"/>
    <lineage>
        <taxon>Bacteria</taxon>
        <taxon>Bacillati</taxon>
        <taxon>Actinomycetota</taxon>
        <taxon>Actinomycetes</taxon>
        <taxon>Micrococcales</taxon>
        <taxon>Micrococcaceae</taxon>
        <taxon>Kocuria</taxon>
    </lineage>
</organism>
<dbReference type="EMBL" id="RDEX01000001">
    <property type="protein sequence ID" value="RLY94610.1"/>
    <property type="molecule type" value="Genomic_DNA"/>
</dbReference>
<feature type="domain" description="AAA+ ATPase" evidence="4">
    <location>
        <begin position="205"/>
        <end position="423"/>
    </location>
</feature>
<evidence type="ECO:0000313" key="6">
    <source>
        <dbReference type="Proteomes" id="UP000277871"/>
    </source>
</evidence>
<reference evidence="5 6" key="1">
    <citation type="submission" date="2018-10" db="EMBL/GenBank/DDBJ databases">
        <title>Kocuria tytonicola, new bacteria from the preen glands of American barn owls (Tyto furcata).</title>
        <authorList>
            <person name="Braun M.S."/>
            <person name="Wang E."/>
            <person name="Zimmermann S."/>
            <person name="Boutin S."/>
            <person name="Wagner H."/>
            <person name="Wink M."/>
        </authorList>
    </citation>
    <scope>NUCLEOTIDE SEQUENCE [LARGE SCALE GENOMIC DNA]</scope>
    <source>
        <strain evidence="5 6">473</strain>
    </source>
</reference>
<dbReference type="Pfam" id="PF01656">
    <property type="entry name" value="CbiA"/>
    <property type="match status" value="1"/>
</dbReference>
<sequence>MSISVVTLGSSTWELVDRLERLHGDVTVVRRCLELADLLACAHTGMAQAALVAEGAEDLTASILEQLAVNGLRVLVVEGHDSSRLARLGVEAVPAGVSGEDLAARLEHAVDQPFPDRTADSSSDIPAPPSAHDEPATTSSGARPPGVSAGPGPAGSAPTGRSGVVGRGPAVDAGSRRAGDDGEDETEWVPDAHENAPVHESAPDPHRVVAVWGPAGAPGRTVTALNVAAEAALLGHRVLLVDADTCAASVAASLGMLDETAGLAQACRLADQGRLDREGLARCVSAVSVAGTTLDVLTGITRADRWPEVRGLALDTVLERAREGYGLVVVDTAFSLESDEEISTDFLAPRRNAGTLGAVAAADTVLAVGAADTLGIPRLVKALPELEEAAPDVRVVVVVNKLRAAAAGRSAAASVVEAWRRFSPGHAIAGTLPWDPAACDDALLAGAVLAETAPRSALRQEFTGLARRLVADGGPPTVAGPGGAGETVTGTRLGRRMGAWLRRG</sequence>
<comment type="caution">
    <text evidence="5">The sequence shown here is derived from an EMBL/GenBank/DDBJ whole genome shotgun (WGS) entry which is preliminary data.</text>
</comment>
<dbReference type="AlphaFoldDB" id="A0A3L9L711"/>
<dbReference type="GO" id="GO:0016887">
    <property type="term" value="F:ATP hydrolysis activity"/>
    <property type="evidence" value="ECO:0007669"/>
    <property type="project" value="TreeGrafter"/>
</dbReference>
<dbReference type="PANTHER" id="PTHR43384">
    <property type="entry name" value="SEPTUM SITE-DETERMINING PROTEIN MIND HOMOLOG, CHLOROPLASTIC-RELATED"/>
    <property type="match status" value="1"/>
</dbReference>
<dbReference type="SMART" id="SM00382">
    <property type="entry name" value="AAA"/>
    <property type="match status" value="1"/>
</dbReference>
<dbReference type="PANTHER" id="PTHR43384:SF6">
    <property type="entry name" value="SEPTUM SITE-DETERMINING PROTEIN MIND HOMOLOG, CHLOROPLASTIC"/>
    <property type="match status" value="1"/>
</dbReference>
<evidence type="ECO:0000259" key="4">
    <source>
        <dbReference type="SMART" id="SM00382"/>
    </source>
</evidence>
<evidence type="ECO:0000256" key="2">
    <source>
        <dbReference type="ARBA" id="ARBA00022840"/>
    </source>
</evidence>
<dbReference type="GO" id="GO:0009898">
    <property type="term" value="C:cytoplasmic side of plasma membrane"/>
    <property type="evidence" value="ECO:0007669"/>
    <property type="project" value="TreeGrafter"/>
</dbReference>
<dbReference type="InterPro" id="IPR003593">
    <property type="entry name" value="AAA+_ATPase"/>
</dbReference>
<proteinExistence type="predicted"/>
<keyword evidence="1" id="KW-0547">Nucleotide-binding</keyword>
<dbReference type="InterPro" id="IPR002586">
    <property type="entry name" value="CobQ/CobB/MinD/ParA_Nub-bd_dom"/>
</dbReference>
<dbReference type="RefSeq" id="WP_121864401.1">
    <property type="nucleotide sequence ID" value="NZ_RDEX01000001.1"/>
</dbReference>
<dbReference type="GO" id="GO:0005524">
    <property type="term" value="F:ATP binding"/>
    <property type="evidence" value="ECO:0007669"/>
    <property type="project" value="UniProtKB-KW"/>
</dbReference>
<dbReference type="InterPro" id="IPR027417">
    <property type="entry name" value="P-loop_NTPase"/>
</dbReference>
<dbReference type="Proteomes" id="UP000277871">
    <property type="component" value="Unassembled WGS sequence"/>
</dbReference>
<evidence type="ECO:0000313" key="5">
    <source>
        <dbReference type="EMBL" id="RLY94610.1"/>
    </source>
</evidence>
<dbReference type="SUPFAM" id="SSF52540">
    <property type="entry name" value="P-loop containing nucleoside triphosphate hydrolases"/>
    <property type="match status" value="1"/>
</dbReference>
<accession>A0A3L9L711</accession>
<name>A0A3L9L711_9MICC</name>
<dbReference type="GO" id="GO:0051782">
    <property type="term" value="P:negative regulation of cell division"/>
    <property type="evidence" value="ECO:0007669"/>
    <property type="project" value="TreeGrafter"/>
</dbReference>
<evidence type="ECO:0000256" key="3">
    <source>
        <dbReference type="SAM" id="MobiDB-lite"/>
    </source>
</evidence>
<dbReference type="Gene3D" id="3.40.50.300">
    <property type="entry name" value="P-loop containing nucleotide triphosphate hydrolases"/>
    <property type="match status" value="1"/>
</dbReference>
<evidence type="ECO:0000256" key="1">
    <source>
        <dbReference type="ARBA" id="ARBA00022741"/>
    </source>
</evidence>
<dbReference type="GO" id="GO:0005829">
    <property type="term" value="C:cytosol"/>
    <property type="evidence" value="ECO:0007669"/>
    <property type="project" value="TreeGrafter"/>
</dbReference>
<keyword evidence="2" id="KW-0067">ATP-binding</keyword>
<keyword evidence="6" id="KW-1185">Reference proteome</keyword>